<feature type="compositionally biased region" description="Polar residues" evidence="1">
    <location>
        <begin position="690"/>
        <end position="701"/>
    </location>
</feature>
<protein>
    <submittedName>
        <fullName evidence="3">Uncharacterized protein</fullName>
    </submittedName>
</protein>
<feature type="compositionally biased region" description="Low complexity" evidence="1">
    <location>
        <begin position="589"/>
        <end position="598"/>
    </location>
</feature>
<evidence type="ECO:0000313" key="4">
    <source>
        <dbReference type="Proteomes" id="UP000198406"/>
    </source>
</evidence>
<dbReference type="OrthoDB" id="49439at2759"/>
<evidence type="ECO:0000256" key="2">
    <source>
        <dbReference type="SAM" id="SignalP"/>
    </source>
</evidence>
<feature type="compositionally biased region" description="Low complexity" evidence="1">
    <location>
        <begin position="482"/>
        <end position="496"/>
    </location>
</feature>
<organism evidence="3 4">
    <name type="scientific">Fistulifera solaris</name>
    <name type="common">Oleaginous diatom</name>
    <dbReference type="NCBI Taxonomy" id="1519565"/>
    <lineage>
        <taxon>Eukaryota</taxon>
        <taxon>Sar</taxon>
        <taxon>Stramenopiles</taxon>
        <taxon>Ochrophyta</taxon>
        <taxon>Bacillariophyta</taxon>
        <taxon>Bacillariophyceae</taxon>
        <taxon>Bacillariophycidae</taxon>
        <taxon>Naviculales</taxon>
        <taxon>Naviculaceae</taxon>
        <taxon>Fistulifera</taxon>
    </lineage>
</organism>
<proteinExistence type="predicted"/>
<feature type="chain" id="PRO_5012712630" evidence="2">
    <location>
        <begin position="20"/>
        <end position="854"/>
    </location>
</feature>
<reference evidence="3 4" key="1">
    <citation type="journal article" date="2015" name="Plant Cell">
        <title>Oil accumulation by the oleaginous diatom Fistulifera solaris as revealed by the genome and transcriptome.</title>
        <authorList>
            <person name="Tanaka T."/>
            <person name="Maeda Y."/>
            <person name="Veluchamy A."/>
            <person name="Tanaka M."/>
            <person name="Abida H."/>
            <person name="Marechal E."/>
            <person name="Bowler C."/>
            <person name="Muto M."/>
            <person name="Sunaga Y."/>
            <person name="Tanaka M."/>
            <person name="Yoshino T."/>
            <person name="Taniguchi T."/>
            <person name="Fukuda Y."/>
            <person name="Nemoto M."/>
            <person name="Matsumoto M."/>
            <person name="Wong P.S."/>
            <person name="Aburatani S."/>
            <person name="Fujibuchi W."/>
        </authorList>
    </citation>
    <scope>NUCLEOTIDE SEQUENCE [LARGE SCALE GENOMIC DNA]</scope>
    <source>
        <strain evidence="3 4">JPCC DA0580</strain>
    </source>
</reference>
<feature type="compositionally biased region" description="Basic and acidic residues" evidence="1">
    <location>
        <begin position="579"/>
        <end position="588"/>
    </location>
</feature>
<dbReference type="AlphaFoldDB" id="A0A1Z5K9T7"/>
<feature type="compositionally biased region" description="Polar residues" evidence="1">
    <location>
        <begin position="555"/>
        <end position="565"/>
    </location>
</feature>
<dbReference type="Proteomes" id="UP000198406">
    <property type="component" value="Unassembled WGS sequence"/>
</dbReference>
<sequence length="854" mass="91993">MIPKSFFILVHLVFYNADAFTTIRTPKTSTILFEGRNSFLPDLSDLAKPLEGLFGPSRTEDSTTLSPVTFTSTPEGLVLQAKRVFNSDLGLLDPSLLDDERFQWVSPTVDKPLDKTDYLAAGRFFDLRAAFPDLNYRAHDFRVDEDDATVRCTCRITGTMRGSLRLRDVILSPTGKTMICPPEGFSMTFDLESGKLIKLCTGFAMDRLVGNTQGTTGVVAAAITGGQPISDWDIYPPATVLKRFFGRPVKPLPEVSNFLAPFPETVMIQLAKGIIGSNMASVDPSLLAQSFTYMTPSLGPIGKKEFLENYAKEEFQDVDPRISNYRVDPYDPERVWVDLKPVGAGYQGAPQAMSFTFDGDGFCTRITAGAVLDPTIGNGGGLGGPEGLKYARGQASNPLTTRPLPRLLARMKNDALAPLSGVAQKASTVQAVVSTPNIPEPPQAKRPPAVPQEKQLTPLEKLSASVGGSINLSNLIKEEKVASPAVKSSSPPVSKSVKPKSPPSSKSLPVTRPPPPKSTPQAARPTPPPPPKATASSLTLPLGSINIRTPPTPSSPSKVASSITKNAAEKAAQAKQGQKRKEAAEAAKKQMMAKAAEQAARKKEEARKSEAARIEMEQKKEAARRASEAKAKQEQAKRDQEAARLAAETKAKTEAAKRAMEQQKQAEALQKKKAAAAKEMEQKLRKEESLTSLNKATSRATISLFGRQETSAIAAPKRDSQPSRSVQVDQQRRDAEKDKKEREEAALATLAKAASRATINLLGLKNLDNEQSLPKQKGLPAKPPKRPPSASKAPAGVPTLSRWRENADGSVTGNVSGSRNFTDGEKITTSKIARGNFASGEIVVTGSGSKYYLN</sequence>
<feature type="compositionally biased region" description="Polar residues" evidence="1">
    <location>
        <begin position="809"/>
        <end position="821"/>
    </location>
</feature>
<dbReference type="EMBL" id="BDSP01000193">
    <property type="protein sequence ID" value="GAX22994.1"/>
    <property type="molecule type" value="Genomic_DNA"/>
</dbReference>
<feature type="compositionally biased region" description="Basic and acidic residues" evidence="1">
    <location>
        <begin position="676"/>
        <end position="689"/>
    </location>
</feature>
<feature type="compositionally biased region" description="Basic and acidic residues" evidence="1">
    <location>
        <begin position="730"/>
        <end position="745"/>
    </location>
</feature>
<feature type="region of interest" description="Disordered" evidence="1">
    <location>
        <begin position="764"/>
        <end position="823"/>
    </location>
</feature>
<feature type="signal peptide" evidence="2">
    <location>
        <begin position="1"/>
        <end position="19"/>
    </location>
</feature>
<accession>A0A1Z5K9T7</accession>
<gene>
    <name evidence="3" type="ORF">FisN_15Hh109</name>
</gene>
<keyword evidence="2" id="KW-0732">Signal</keyword>
<name>A0A1Z5K9T7_FISSO</name>
<dbReference type="InParanoid" id="A0A1Z5K9T7"/>
<feature type="region of interest" description="Disordered" evidence="1">
    <location>
        <begin position="481"/>
        <end position="747"/>
    </location>
</feature>
<feature type="compositionally biased region" description="Basic and acidic residues" evidence="1">
    <location>
        <begin position="599"/>
        <end position="661"/>
    </location>
</feature>
<comment type="caution">
    <text evidence="3">The sequence shown here is derived from an EMBL/GenBank/DDBJ whole genome shotgun (WGS) entry which is preliminary data.</text>
</comment>
<dbReference type="CDD" id="cd06503">
    <property type="entry name" value="ATP-synt_Fo_b"/>
    <property type="match status" value="1"/>
</dbReference>
<evidence type="ECO:0000256" key="1">
    <source>
        <dbReference type="SAM" id="MobiDB-lite"/>
    </source>
</evidence>
<keyword evidence="4" id="KW-1185">Reference proteome</keyword>
<dbReference type="Gene3D" id="3.10.450.50">
    <property type="match status" value="1"/>
</dbReference>
<evidence type="ECO:0000313" key="3">
    <source>
        <dbReference type="EMBL" id="GAX22994.1"/>
    </source>
</evidence>